<dbReference type="Proteomes" id="UP000028302">
    <property type="component" value="Unassembled WGS sequence"/>
</dbReference>
<name>A0A084IHR6_SALHC</name>
<comment type="caution">
    <text evidence="1">The sequence shown here is derived from an EMBL/GenBank/DDBJ whole genome shotgun (WGS) entry which is preliminary data.</text>
</comment>
<dbReference type="InterPro" id="IPR010344">
    <property type="entry name" value="YbjH"/>
</dbReference>
<protein>
    <submittedName>
        <fullName evidence="1">Uncharacterized protein</fullName>
    </submittedName>
</protein>
<evidence type="ECO:0000313" key="2">
    <source>
        <dbReference type="Proteomes" id="UP000028302"/>
    </source>
</evidence>
<proteinExistence type="predicted"/>
<evidence type="ECO:0000313" key="1">
    <source>
        <dbReference type="EMBL" id="KEZ76250.1"/>
    </source>
</evidence>
<dbReference type="PATRIC" id="fig|1304275.5.peg.3271"/>
<dbReference type="AlphaFoldDB" id="A0A084IHR6"/>
<keyword evidence="2" id="KW-1185">Reference proteome</keyword>
<reference evidence="1 2" key="1">
    <citation type="submission" date="2013-03" db="EMBL/GenBank/DDBJ databases">
        <title>Salinisphaera hydrothermalis C41B8 Genome Sequencing.</title>
        <authorList>
            <person name="Li C."/>
            <person name="Lai Q."/>
            <person name="Shao Z."/>
        </authorList>
    </citation>
    <scope>NUCLEOTIDE SEQUENCE [LARGE SCALE GENOMIC DNA]</scope>
    <source>
        <strain evidence="1 2">C41B8</strain>
    </source>
</reference>
<gene>
    <name evidence="1" type="ORF">C41B8_15977</name>
</gene>
<dbReference type="eggNOG" id="COG3170">
    <property type="taxonomic scope" value="Bacteria"/>
</dbReference>
<accession>A0A084IHR6</accession>
<dbReference type="EMBL" id="APNK01000035">
    <property type="protein sequence ID" value="KEZ76250.1"/>
    <property type="molecule type" value="Genomic_DNA"/>
</dbReference>
<dbReference type="Pfam" id="PF06082">
    <property type="entry name" value="YjbH"/>
    <property type="match status" value="1"/>
</dbReference>
<organism evidence="1 2">
    <name type="scientific">Salinisphaera hydrothermalis (strain C41B8)</name>
    <dbReference type="NCBI Taxonomy" id="1304275"/>
    <lineage>
        <taxon>Bacteria</taxon>
        <taxon>Pseudomonadati</taxon>
        <taxon>Pseudomonadota</taxon>
        <taxon>Gammaproteobacteria</taxon>
        <taxon>Salinisphaerales</taxon>
        <taxon>Salinisphaeraceae</taxon>
        <taxon>Salinisphaera</taxon>
    </lineage>
</organism>
<dbReference type="STRING" id="1304275.C41B8_15977"/>
<sequence>MAAEKTGRLPVFQTDYGGVGLLETPTARHAEEGEFSFSFSHIKPYTNYAFSFQPFTWMQAGFRYTSISTHRYGSVAPNRNYLDKGVDLKLTPIRESRYIPEMSIGFRDLGGTGLFSSEYLVANKRWYDLDFSLGLAWGYLGNRGDFRNPLGLISSRFDHRVGASGGGGKFNFKSWFTGRPSVFGGIQYTTPWRPLTLQVEYDGNDYKHQPLGDSFKQKLPVNFGARLRLNDNVTLSAAYERGTTVMLGATLSLNLAHLTQPKSDPAPVVPKNTDDNHPKSWSKVADKLSSNAGINVTRISKKDHTLVVDGVPNKYRYMGQAELRGDRILHNAASADIDSFEYRWEGGGFFLRDDKLPRKPLPSNPLLVSPASPFSDLDYRRGIISSGIDKADADAKPGQTLYEKSRRGFSYDVGPGLNYNYGGPDGLLFQVLARAGLQYRTDQHGWASASLGYSLFDNLSHANYLAPTQLPRVRSDVVSYLKHTSLGLYNLQYTRTARLSDNVFGMAYAGLLEQMYGGVGGEVLYRPFDSNVAFGVDVNWVKKRGYDTQLDFQKYSTVEGHATAYIKTGIDNILARISVGRYLAKDYGTTIDLSKTFDSGVTLGAYAVFTSAGNKYGEGSFNKGIYLTMPLDIFFTKSSRDYVTAHYTPLTRDGGASLNRAYSLYSLTGTRDLNRYWDGFKKGN</sequence>